<keyword evidence="7" id="KW-1185">Reference proteome</keyword>
<dbReference type="GO" id="GO:0036265">
    <property type="term" value="P:RNA (guanine-N7)-methylation"/>
    <property type="evidence" value="ECO:0007669"/>
    <property type="project" value="InterPro"/>
</dbReference>
<evidence type="ECO:0000256" key="4">
    <source>
        <dbReference type="ARBA" id="ARBA00022737"/>
    </source>
</evidence>
<dbReference type="Proteomes" id="UP001432146">
    <property type="component" value="Unassembled WGS sequence"/>
</dbReference>
<dbReference type="GO" id="GO:0043527">
    <property type="term" value="C:tRNA methyltransferase complex"/>
    <property type="evidence" value="ECO:0007669"/>
    <property type="project" value="TreeGrafter"/>
</dbReference>
<evidence type="ECO:0000313" key="6">
    <source>
        <dbReference type="EMBL" id="KAK9304871.1"/>
    </source>
</evidence>
<dbReference type="InterPro" id="IPR028884">
    <property type="entry name" value="Trm82"/>
</dbReference>
<dbReference type="EMBL" id="JAWNGG020000059">
    <property type="protein sequence ID" value="KAK9304871.1"/>
    <property type="molecule type" value="Genomic_DNA"/>
</dbReference>
<dbReference type="PANTHER" id="PTHR16288:SF0">
    <property type="entry name" value="TRNA (GUANINE-N(7)-)-METHYLTRANSFERASE NON-CATALYTIC SUBUNIT WDR4"/>
    <property type="match status" value="1"/>
</dbReference>
<dbReference type="PANTHER" id="PTHR16288">
    <property type="entry name" value="WD40 REPEAT PROTEIN 4"/>
    <property type="match status" value="1"/>
</dbReference>
<accession>A0AAW1A788</accession>
<evidence type="ECO:0000256" key="1">
    <source>
        <dbReference type="ARBA" id="ARBA00004123"/>
    </source>
</evidence>
<dbReference type="AlphaFoldDB" id="A0AAW1A788"/>
<dbReference type="Gene3D" id="2.130.10.10">
    <property type="entry name" value="YVTN repeat-like/Quinoprotein amine dehydrogenase"/>
    <property type="match status" value="1"/>
</dbReference>
<evidence type="ECO:0000256" key="2">
    <source>
        <dbReference type="ARBA" id="ARBA00022574"/>
    </source>
</evidence>
<dbReference type="SUPFAM" id="SSF50978">
    <property type="entry name" value="WD40 repeat-like"/>
    <property type="match status" value="1"/>
</dbReference>
<reference evidence="6 7" key="1">
    <citation type="submission" date="2024-05" db="EMBL/GenBank/DDBJ databases">
        <title>The nuclear and mitochondrial genome assemblies of Tetragonisca angustula (Apidae: Meliponini), a tiny yet remarkable pollinator in the Neotropics.</title>
        <authorList>
            <person name="Ferrari R."/>
            <person name="Ricardo P.C."/>
            <person name="Dias F.C."/>
            <person name="Araujo N.S."/>
            <person name="Soares D.O."/>
            <person name="Zhou Q.-S."/>
            <person name="Zhu C.-D."/>
            <person name="Coutinho L."/>
            <person name="Airas M.C."/>
            <person name="Batista T.M."/>
        </authorList>
    </citation>
    <scope>NUCLEOTIDE SEQUENCE [LARGE SCALE GENOMIC DNA]</scope>
    <source>
        <strain evidence="6">ASF017062</strain>
        <tissue evidence="6">Abdomen</tissue>
    </source>
</reference>
<keyword evidence="4" id="KW-0677">Repeat</keyword>
<proteinExistence type="predicted"/>
<organism evidence="6 7">
    <name type="scientific">Tetragonisca angustula</name>
    <dbReference type="NCBI Taxonomy" id="166442"/>
    <lineage>
        <taxon>Eukaryota</taxon>
        <taxon>Metazoa</taxon>
        <taxon>Ecdysozoa</taxon>
        <taxon>Arthropoda</taxon>
        <taxon>Hexapoda</taxon>
        <taxon>Insecta</taxon>
        <taxon>Pterygota</taxon>
        <taxon>Neoptera</taxon>
        <taxon>Endopterygota</taxon>
        <taxon>Hymenoptera</taxon>
        <taxon>Apocrita</taxon>
        <taxon>Aculeata</taxon>
        <taxon>Apoidea</taxon>
        <taxon>Anthophila</taxon>
        <taxon>Apidae</taxon>
        <taxon>Tetragonisca</taxon>
    </lineage>
</organism>
<dbReference type="GO" id="GO:0005634">
    <property type="term" value="C:nucleus"/>
    <property type="evidence" value="ECO:0007669"/>
    <property type="project" value="UniProtKB-SubCell"/>
</dbReference>
<evidence type="ECO:0000313" key="7">
    <source>
        <dbReference type="Proteomes" id="UP001432146"/>
    </source>
</evidence>
<dbReference type="InterPro" id="IPR036322">
    <property type="entry name" value="WD40_repeat_dom_sf"/>
</dbReference>
<keyword evidence="5" id="KW-0539">Nucleus</keyword>
<comment type="caution">
    <text evidence="6">The sequence shown here is derived from an EMBL/GenBank/DDBJ whole genome shotgun (WGS) entry which is preliminary data.</text>
</comment>
<keyword evidence="2" id="KW-0853">WD repeat</keyword>
<dbReference type="GO" id="GO:0006400">
    <property type="term" value="P:tRNA modification"/>
    <property type="evidence" value="ECO:0007669"/>
    <property type="project" value="TreeGrafter"/>
</dbReference>
<sequence length="251" mass="29651">MLLDVLITEDEKYIITTDRDEKIRVSMFPNSYNIVCYCLGHTKFVTNILELPHDKNILISCGGDGMFILWDYKIGKQLLCTNFRNKISKDDIEKFNKHLHNYNLEESVEVLPVKHLKLVALDTTSSLAILSFYNNSLLLVYIINSISKSDFEVMYVQSIIADSEPIECYLYKNNLWILNELGFKIYEFKDNNFTLTDKTIYKINELNNYWKTLKKDITQQDLFSILYKRKYDNVQEYLQRKKTRLANSIDI</sequence>
<dbReference type="GO" id="GO:0005829">
    <property type="term" value="C:cytosol"/>
    <property type="evidence" value="ECO:0007669"/>
    <property type="project" value="TreeGrafter"/>
</dbReference>
<dbReference type="InterPro" id="IPR015943">
    <property type="entry name" value="WD40/YVTN_repeat-like_dom_sf"/>
</dbReference>
<evidence type="ECO:0000256" key="5">
    <source>
        <dbReference type="ARBA" id="ARBA00023242"/>
    </source>
</evidence>
<keyword evidence="3" id="KW-0819">tRNA processing</keyword>
<gene>
    <name evidence="6" type="ORF">QLX08_003933</name>
</gene>
<protein>
    <recommendedName>
        <fullName evidence="8">tRNA (guanine-N(7)-)-methyltransferase non-catalytic subunit</fullName>
    </recommendedName>
</protein>
<name>A0AAW1A788_9HYME</name>
<evidence type="ECO:0008006" key="8">
    <source>
        <dbReference type="Google" id="ProtNLM"/>
    </source>
</evidence>
<comment type="subcellular location">
    <subcellularLocation>
        <location evidence="1">Nucleus</location>
    </subcellularLocation>
</comment>
<evidence type="ECO:0000256" key="3">
    <source>
        <dbReference type="ARBA" id="ARBA00022694"/>
    </source>
</evidence>